<dbReference type="STRING" id="28234.SAMN04488588_0798"/>
<feature type="chain" id="PRO_5011626024" description="DUF3996 domain-containing protein" evidence="1">
    <location>
        <begin position="24"/>
        <end position="148"/>
    </location>
</feature>
<keyword evidence="3" id="KW-1185">Reference proteome</keyword>
<dbReference type="EMBL" id="FMYV01000003">
    <property type="protein sequence ID" value="SDC31662.1"/>
    <property type="molecule type" value="Genomic_DNA"/>
</dbReference>
<sequence>MKKIFVILILVVGLMAFSMNYSADEKGIGAIGGEPSGLYGRYNINNFTFVDGTAAWSYFGSHITLTANYNLVNNLDGDLYYRYGAGVTVGLGNAISVSVRVPVGLEYDLENLIDLPIIIFADVAPGIEIIPDMARFHIYGGTGFVYFF</sequence>
<dbReference type="Proteomes" id="UP000199322">
    <property type="component" value="Unassembled WGS sequence"/>
</dbReference>
<evidence type="ECO:0000313" key="2">
    <source>
        <dbReference type="EMBL" id="SDC31662.1"/>
    </source>
</evidence>
<reference evidence="2 3" key="1">
    <citation type="submission" date="2016-10" db="EMBL/GenBank/DDBJ databases">
        <authorList>
            <person name="de Groot N.N."/>
        </authorList>
    </citation>
    <scope>NUCLEOTIDE SEQUENCE [LARGE SCALE GENOMIC DNA]</scope>
    <source>
        <strain evidence="2 3">WG14</strain>
    </source>
</reference>
<name>A0A1G6KKN4_9BACT</name>
<dbReference type="RefSeq" id="WP_091403016.1">
    <property type="nucleotide sequence ID" value="NZ_FMYV01000003.1"/>
</dbReference>
<evidence type="ECO:0000256" key="1">
    <source>
        <dbReference type="SAM" id="SignalP"/>
    </source>
</evidence>
<protein>
    <recommendedName>
        <fullName evidence="4">DUF3996 domain-containing protein</fullName>
    </recommendedName>
</protein>
<gene>
    <name evidence="2" type="ORF">SAMN04488588_0798</name>
</gene>
<accession>A0A1G6KKN4</accession>
<keyword evidence="1" id="KW-0732">Signal</keyword>
<dbReference type="AlphaFoldDB" id="A0A1G6KKN4"/>
<feature type="signal peptide" evidence="1">
    <location>
        <begin position="1"/>
        <end position="23"/>
    </location>
</feature>
<evidence type="ECO:0008006" key="4">
    <source>
        <dbReference type="Google" id="ProtNLM"/>
    </source>
</evidence>
<evidence type="ECO:0000313" key="3">
    <source>
        <dbReference type="Proteomes" id="UP000199322"/>
    </source>
</evidence>
<proteinExistence type="predicted"/>
<organism evidence="2 3">
    <name type="scientific">Geotoga petraea</name>
    <dbReference type="NCBI Taxonomy" id="28234"/>
    <lineage>
        <taxon>Bacteria</taxon>
        <taxon>Thermotogati</taxon>
        <taxon>Thermotogota</taxon>
        <taxon>Thermotogae</taxon>
        <taxon>Petrotogales</taxon>
        <taxon>Petrotogaceae</taxon>
        <taxon>Geotoga</taxon>
    </lineage>
</organism>